<evidence type="ECO:0000313" key="4">
    <source>
        <dbReference type="Proteomes" id="UP000502297"/>
    </source>
</evidence>
<dbReference type="EMBL" id="CP049801">
    <property type="protein sequence ID" value="QIO06688.1"/>
    <property type="molecule type" value="Genomic_DNA"/>
</dbReference>
<dbReference type="KEGG" id="asha:G8E00_12420"/>
<name>A0A6G8RY08_9GAMM</name>
<gene>
    <name evidence="3" type="ORF">G8E00_12420</name>
</gene>
<accession>A0A6G8RY08</accession>
<evidence type="ECO:0000256" key="2">
    <source>
        <dbReference type="SAM" id="SignalP"/>
    </source>
</evidence>
<evidence type="ECO:0000256" key="1">
    <source>
        <dbReference type="SAM" id="MobiDB-lite"/>
    </source>
</evidence>
<sequence length="59" mass="6424">MRIQKSMTAFIVALSAVSLNATAAIVNNVDFPEQFTQAKEKSHVPSQDQQMTASAQTQN</sequence>
<protein>
    <submittedName>
        <fullName evidence="3">Uncharacterized protein</fullName>
    </submittedName>
</protein>
<proteinExistence type="predicted"/>
<keyword evidence="2" id="KW-0732">Signal</keyword>
<keyword evidence="4" id="KW-1185">Reference proteome</keyword>
<evidence type="ECO:0000313" key="3">
    <source>
        <dbReference type="EMBL" id="QIO06688.1"/>
    </source>
</evidence>
<dbReference type="AlphaFoldDB" id="A0A6G8RY08"/>
<feature type="signal peptide" evidence="2">
    <location>
        <begin position="1"/>
        <end position="23"/>
    </location>
</feature>
<feature type="chain" id="PRO_5026069030" evidence="2">
    <location>
        <begin position="24"/>
        <end position="59"/>
    </location>
</feature>
<dbReference type="RefSeq" id="WP_166225025.1">
    <property type="nucleotide sequence ID" value="NZ_CP049801.1"/>
</dbReference>
<organism evidence="3 4">
    <name type="scientific">Acinetobacter shaoyimingii</name>
    <dbReference type="NCBI Taxonomy" id="2715164"/>
    <lineage>
        <taxon>Bacteria</taxon>
        <taxon>Pseudomonadati</taxon>
        <taxon>Pseudomonadota</taxon>
        <taxon>Gammaproteobacteria</taxon>
        <taxon>Moraxellales</taxon>
        <taxon>Moraxellaceae</taxon>
        <taxon>Acinetobacter</taxon>
    </lineage>
</organism>
<feature type="region of interest" description="Disordered" evidence="1">
    <location>
        <begin position="36"/>
        <end position="59"/>
    </location>
</feature>
<feature type="compositionally biased region" description="Polar residues" evidence="1">
    <location>
        <begin position="44"/>
        <end position="59"/>
    </location>
</feature>
<reference evidence="3 4" key="1">
    <citation type="submission" date="2020-03" db="EMBL/GenBank/DDBJ databases">
        <authorList>
            <person name="Zhu W."/>
        </authorList>
    </citation>
    <scope>NUCLEOTIDE SEQUENCE [LARGE SCALE GENOMIC DNA]</scope>
    <source>
        <strain evidence="3 4">323-1</strain>
    </source>
</reference>
<dbReference type="Proteomes" id="UP000502297">
    <property type="component" value="Chromosome"/>
</dbReference>